<sequence>MDDDISKLDLYEIIGATITSDESEIKKAYRKKALSCHPDKNPDNPKAAELFLQLSKALEILTDAAARAAYDKVVNARAQAKLRVKELDAKRKKFKDDLEAREEAFKRSQTSGYTYSPKSDEEKLKAEIERLKKEGSKLVEEEKERLRQKILEDLRNGSTNNGYSEDECRCKIRWKVDADDTTNGGYDYDNLHRFLSKYGEISVLVISTTKKGRGLVEFKTREAAESAVNYERGLITNPLKLEGIWEKGKKTKQQFQTTSNPIVGGGSLFASASRYTNQNTTSRIPQGLSCLSVPDIFNTQAHSDADLENAVLNNLRRAEERKRLIEEMKAQDEGT</sequence>
<evidence type="ECO:0000256" key="6">
    <source>
        <dbReference type="ARBA" id="ARBA00023242"/>
    </source>
</evidence>
<evidence type="ECO:0000256" key="3">
    <source>
        <dbReference type="ARBA" id="ARBA00022490"/>
    </source>
</evidence>
<keyword evidence="6" id="KW-0539">Nucleus</keyword>
<dbReference type="GO" id="GO:0003723">
    <property type="term" value="F:RNA binding"/>
    <property type="evidence" value="ECO:0007669"/>
    <property type="project" value="UniProtKB-UniRule"/>
</dbReference>
<evidence type="ECO:0000313" key="13">
    <source>
        <dbReference type="EnsemblMetazoa" id="XP_008212160"/>
    </source>
</evidence>
<dbReference type="SMART" id="SM00271">
    <property type="entry name" value="DnaJ"/>
    <property type="match status" value="1"/>
</dbReference>
<dbReference type="OMA" id="NPLHFQW"/>
<name>A0A7M7HAI1_NASVI</name>
<dbReference type="Gene3D" id="1.10.287.110">
    <property type="entry name" value="DnaJ domain"/>
    <property type="match status" value="1"/>
</dbReference>
<evidence type="ECO:0000256" key="5">
    <source>
        <dbReference type="ARBA" id="ARBA00023186"/>
    </source>
</evidence>
<feature type="domain" description="J" evidence="11">
    <location>
        <begin position="9"/>
        <end position="74"/>
    </location>
</feature>
<dbReference type="EnsemblMetazoa" id="XM_008213938">
    <property type="protein sequence ID" value="XP_008212160"/>
    <property type="gene ID" value="LOC100115168"/>
</dbReference>
<dbReference type="InterPro" id="IPR001623">
    <property type="entry name" value="DnaJ_domain"/>
</dbReference>
<dbReference type="InterPro" id="IPR034254">
    <property type="entry name" value="DNAJC17_RRM"/>
</dbReference>
<evidence type="ECO:0000256" key="9">
    <source>
        <dbReference type="PROSITE-ProRule" id="PRU00176"/>
    </source>
</evidence>
<dbReference type="OrthoDB" id="259708at2759"/>
<dbReference type="GO" id="GO:0000390">
    <property type="term" value="P:spliceosomal complex disassembly"/>
    <property type="evidence" value="ECO:0007669"/>
    <property type="project" value="TreeGrafter"/>
</dbReference>
<dbReference type="SMR" id="A0A7M7HAI1"/>
<dbReference type="Proteomes" id="UP000002358">
    <property type="component" value="Chromosome 4"/>
</dbReference>
<evidence type="ECO:0000259" key="11">
    <source>
        <dbReference type="PROSITE" id="PS50076"/>
    </source>
</evidence>
<evidence type="ECO:0000313" key="14">
    <source>
        <dbReference type="Proteomes" id="UP000002358"/>
    </source>
</evidence>
<comment type="subcellular location">
    <subcellularLocation>
        <location evidence="2">Cytoplasm</location>
    </subcellularLocation>
    <subcellularLocation>
        <location evidence="1">Nucleus</location>
    </subcellularLocation>
</comment>
<dbReference type="AlphaFoldDB" id="A0A7M7HAI1"/>
<reference evidence="13" key="1">
    <citation type="submission" date="2021-01" db="UniProtKB">
        <authorList>
            <consortium name="EnsemblMetazoa"/>
        </authorList>
    </citation>
    <scope>IDENTIFICATION</scope>
</reference>
<dbReference type="SUPFAM" id="SSF54928">
    <property type="entry name" value="RNA-binding domain, RBD"/>
    <property type="match status" value="1"/>
</dbReference>
<dbReference type="InParanoid" id="A0A7M7HAI1"/>
<keyword evidence="4 9" id="KW-0694">RNA-binding</keyword>
<evidence type="ECO:0000259" key="12">
    <source>
        <dbReference type="PROSITE" id="PS50102"/>
    </source>
</evidence>
<comment type="function">
    <text evidence="7">May negatively affect PAX8-induced thyroglobulin/TG transcription.</text>
</comment>
<evidence type="ECO:0000256" key="1">
    <source>
        <dbReference type="ARBA" id="ARBA00004123"/>
    </source>
</evidence>
<dbReference type="PROSITE" id="PS50076">
    <property type="entry name" value="DNAJ_2"/>
    <property type="match status" value="1"/>
</dbReference>
<dbReference type="GO" id="GO:0005681">
    <property type="term" value="C:spliceosomal complex"/>
    <property type="evidence" value="ECO:0007669"/>
    <property type="project" value="TreeGrafter"/>
</dbReference>
<dbReference type="CDD" id="cd12429">
    <property type="entry name" value="RRM_DNAJC17"/>
    <property type="match status" value="1"/>
</dbReference>
<dbReference type="InterPro" id="IPR035979">
    <property type="entry name" value="RBD_domain_sf"/>
</dbReference>
<dbReference type="FunCoup" id="A0A7M7HAI1">
    <property type="interactions" value="1594"/>
</dbReference>
<dbReference type="PANTHER" id="PTHR44313:SF1">
    <property type="entry name" value="DNAJ HOMOLOG SUBFAMILY C MEMBER 17"/>
    <property type="match status" value="1"/>
</dbReference>
<dbReference type="Pfam" id="PF00226">
    <property type="entry name" value="DnaJ"/>
    <property type="match status" value="1"/>
</dbReference>
<dbReference type="PROSITE" id="PS50102">
    <property type="entry name" value="RRM"/>
    <property type="match status" value="1"/>
</dbReference>
<dbReference type="PANTHER" id="PTHR44313">
    <property type="entry name" value="DNAJ HOMOLOG SUBFAMILY C MEMBER 17"/>
    <property type="match status" value="1"/>
</dbReference>
<evidence type="ECO:0000256" key="2">
    <source>
        <dbReference type="ARBA" id="ARBA00004496"/>
    </source>
</evidence>
<evidence type="ECO:0000256" key="10">
    <source>
        <dbReference type="SAM" id="Coils"/>
    </source>
</evidence>
<feature type="coiled-coil region" evidence="10">
    <location>
        <begin position="77"/>
        <end position="144"/>
    </location>
</feature>
<dbReference type="EnsemblMetazoa" id="XM_001599924">
    <property type="protein sequence ID" value="XP_001599974"/>
    <property type="gene ID" value="LOC100115168"/>
</dbReference>
<evidence type="ECO:0000256" key="4">
    <source>
        <dbReference type="ARBA" id="ARBA00022884"/>
    </source>
</evidence>
<dbReference type="InterPro" id="IPR036869">
    <property type="entry name" value="J_dom_sf"/>
</dbReference>
<dbReference type="FunFam" id="1.10.287.110:FF:000059">
    <property type="entry name" value="dnaJ homolog subfamily C member 17"/>
    <property type="match status" value="1"/>
</dbReference>
<accession>A0A7M7HAI1</accession>
<dbReference type="KEGG" id="nvi:100115168"/>
<dbReference type="PRINTS" id="PR00625">
    <property type="entry name" value="JDOMAIN"/>
</dbReference>
<gene>
    <name evidence="13" type="primary">100115168</name>
</gene>
<dbReference type="Pfam" id="PF00076">
    <property type="entry name" value="RRM_1"/>
    <property type="match status" value="1"/>
</dbReference>
<keyword evidence="5" id="KW-0143">Chaperone</keyword>
<proteinExistence type="predicted"/>
<dbReference type="InterPro" id="IPR000504">
    <property type="entry name" value="RRM_dom"/>
</dbReference>
<keyword evidence="3" id="KW-0963">Cytoplasm</keyword>
<dbReference type="Gene3D" id="3.30.70.330">
    <property type="match status" value="1"/>
</dbReference>
<evidence type="ECO:0000256" key="7">
    <source>
        <dbReference type="ARBA" id="ARBA00053783"/>
    </source>
</evidence>
<dbReference type="GO" id="GO:0005737">
    <property type="term" value="C:cytoplasm"/>
    <property type="evidence" value="ECO:0007669"/>
    <property type="project" value="UniProtKB-SubCell"/>
</dbReference>
<dbReference type="InterPro" id="IPR012677">
    <property type="entry name" value="Nucleotide-bd_a/b_plait_sf"/>
</dbReference>
<dbReference type="SUPFAM" id="SSF46565">
    <property type="entry name" value="Chaperone J-domain"/>
    <property type="match status" value="1"/>
</dbReference>
<dbReference type="InterPro" id="IPR052094">
    <property type="entry name" value="Pre-mRNA-splicing_ERAD"/>
</dbReference>
<protein>
    <recommendedName>
        <fullName evidence="8">DnaJ homolog subfamily C member 17</fullName>
    </recommendedName>
</protein>
<organism evidence="13 14">
    <name type="scientific">Nasonia vitripennis</name>
    <name type="common">Parasitic wasp</name>
    <dbReference type="NCBI Taxonomy" id="7425"/>
    <lineage>
        <taxon>Eukaryota</taxon>
        <taxon>Metazoa</taxon>
        <taxon>Ecdysozoa</taxon>
        <taxon>Arthropoda</taxon>
        <taxon>Hexapoda</taxon>
        <taxon>Insecta</taxon>
        <taxon>Pterygota</taxon>
        <taxon>Neoptera</taxon>
        <taxon>Endopterygota</taxon>
        <taxon>Hymenoptera</taxon>
        <taxon>Apocrita</taxon>
        <taxon>Proctotrupomorpha</taxon>
        <taxon>Chalcidoidea</taxon>
        <taxon>Pteromalidae</taxon>
        <taxon>Pteromalinae</taxon>
        <taxon>Nasonia</taxon>
    </lineage>
</organism>
<keyword evidence="10" id="KW-0175">Coiled coil</keyword>
<feature type="domain" description="RRM" evidence="12">
    <location>
        <begin position="189"/>
        <end position="258"/>
    </location>
</feature>
<keyword evidence="14" id="KW-1185">Reference proteome</keyword>
<dbReference type="CDD" id="cd06257">
    <property type="entry name" value="DnaJ"/>
    <property type="match status" value="1"/>
</dbReference>
<evidence type="ECO:0000256" key="8">
    <source>
        <dbReference type="ARBA" id="ARBA00074360"/>
    </source>
</evidence>